<comment type="caution">
    <text evidence="1">The sequence shown here is derived from an EMBL/GenBank/DDBJ whole genome shotgun (WGS) entry which is preliminary data.</text>
</comment>
<name>A0A9P9D9G2_9PLEO</name>
<proteinExistence type="predicted"/>
<dbReference type="AlphaFoldDB" id="A0A9P9D9G2"/>
<evidence type="ECO:0000313" key="2">
    <source>
        <dbReference type="Proteomes" id="UP000700596"/>
    </source>
</evidence>
<sequence>MSVHAPGEASLFFDLPREIRDLIYNYVNPRRARVRDYYGGGRRLPHFQVNQQMRAEALEALLAHTTLFLTGNPPNNLIHGDKRPEKLKHLGYVLFSASTAFHRIELYDNKHLNAYARSLPALKTLTLDLPRNIPKLYCEKFWNLCCLFQPEPARFGCLFPRYAITLLLRGIVQEVRLVFPATLSTHSAMPTAGIERVLVVPKIPDLGRLVGFECTWDFERLPQLLQVFGQHCFGSKHEWSWKCCSTPPRKSLVEVELDREMTSLTVVLVLE</sequence>
<accession>A0A9P9D9G2</accession>
<dbReference type="EMBL" id="JAGMWT010000016">
    <property type="protein sequence ID" value="KAH7115225.1"/>
    <property type="molecule type" value="Genomic_DNA"/>
</dbReference>
<organism evidence="1 2">
    <name type="scientific">Dendryphion nanum</name>
    <dbReference type="NCBI Taxonomy" id="256645"/>
    <lineage>
        <taxon>Eukaryota</taxon>
        <taxon>Fungi</taxon>
        <taxon>Dikarya</taxon>
        <taxon>Ascomycota</taxon>
        <taxon>Pezizomycotina</taxon>
        <taxon>Dothideomycetes</taxon>
        <taxon>Pleosporomycetidae</taxon>
        <taxon>Pleosporales</taxon>
        <taxon>Torulaceae</taxon>
        <taxon>Dendryphion</taxon>
    </lineage>
</organism>
<dbReference type="Proteomes" id="UP000700596">
    <property type="component" value="Unassembled WGS sequence"/>
</dbReference>
<keyword evidence="2" id="KW-1185">Reference proteome</keyword>
<gene>
    <name evidence="1" type="ORF">B0J11DRAFT_127765</name>
</gene>
<evidence type="ECO:0000313" key="1">
    <source>
        <dbReference type="EMBL" id="KAH7115225.1"/>
    </source>
</evidence>
<reference evidence="1" key="1">
    <citation type="journal article" date="2021" name="Nat. Commun.">
        <title>Genetic determinants of endophytism in the Arabidopsis root mycobiome.</title>
        <authorList>
            <person name="Mesny F."/>
            <person name="Miyauchi S."/>
            <person name="Thiergart T."/>
            <person name="Pickel B."/>
            <person name="Atanasova L."/>
            <person name="Karlsson M."/>
            <person name="Huettel B."/>
            <person name="Barry K.W."/>
            <person name="Haridas S."/>
            <person name="Chen C."/>
            <person name="Bauer D."/>
            <person name="Andreopoulos W."/>
            <person name="Pangilinan J."/>
            <person name="LaButti K."/>
            <person name="Riley R."/>
            <person name="Lipzen A."/>
            <person name="Clum A."/>
            <person name="Drula E."/>
            <person name="Henrissat B."/>
            <person name="Kohler A."/>
            <person name="Grigoriev I.V."/>
            <person name="Martin F.M."/>
            <person name="Hacquard S."/>
        </authorList>
    </citation>
    <scope>NUCLEOTIDE SEQUENCE</scope>
    <source>
        <strain evidence="1">MPI-CAGE-CH-0243</strain>
    </source>
</reference>
<protein>
    <submittedName>
        <fullName evidence="1">Uncharacterized protein</fullName>
    </submittedName>
</protein>